<gene>
    <name evidence="8" type="primary">LOC106158538</name>
</gene>
<evidence type="ECO:0000256" key="1">
    <source>
        <dbReference type="ARBA" id="ARBA00022555"/>
    </source>
</evidence>
<dbReference type="GO" id="GO:0000049">
    <property type="term" value="F:tRNA binding"/>
    <property type="evidence" value="ECO:0007669"/>
    <property type="project" value="UniProtKB-UniRule"/>
</dbReference>
<keyword evidence="7" id="KW-1185">Reference proteome</keyword>
<dbReference type="GeneID" id="106158538"/>
<keyword evidence="4" id="KW-0175">Coiled coil</keyword>
<dbReference type="Gene3D" id="2.40.50.140">
    <property type="entry name" value="Nucleic acid-binding proteins"/>
    <property type="match status" value="1"/>
</dbReference>
<dbReference type="PANTHER" id="PTHR11586">
    <property type="entry name" value="TRNA-AMINOACYLATION COFACTOR ARC1 FAMILY MEMBER"/>
    <property type="match status" value="1"/>
</dbReference>
<dbReference type="Proteomes" id="UP000085678">
    <property type="component" value="Unplaced"/>
</dbReference>
<feature type="coiled-coil region" evidence="4">
    <location>
        <begin position="8"/>
        <end position="72"/>
    </location>
</feature>
<evidence type="ECO:0000313" key="7">
    <source>
        <dbReference type="Proteomes" id="UP000085678"/>
    </source>
</evidence>
<reference evidence="8" key="1">
    <citation type="submission" date="2025-08" db="UniProtKB">
        <authorList>
            <consortium name="RefSeq"/>
        </authorList>
    </citation>
    <scope>IDENTIFICATION</scope>
    <source>
        <tissue evidence="8">Gonads</tissue>
    </source>
</reference>
<dbReference type="OrthoDB" id="197206at2759"/>
<dbReference type="InterPro" id="IPR012340">
    <property type="entry name" value="NA-bd_OB-fold"/>
</dbReference>
<dbReference type="AlphaFoldDB" id="A0A1S3HY95"/>
<dbReference type="FunCoup" id="A0A1S3HY95">
    <property type="interactions" value="2205"/>
</dbReference>
<proteinExistence type="predicted"/>
<accession>A0A1S3HY95</accession>
<dbReference type="InterPro" id="IPR002547">
    <property type="entry name" value="tRNA-bd_dom"/>
</dbReference>
<evidence type="ECO:0000259" key="6">
    <source>
        <dbReference type="PROSITE" id="PS50886"/>
    </source>
</evidence>
<dbReference type="Pfam" id="PF01588">
    <property type="entry name" value="tRNA_bind"/>
    <property type="match status" value="1"/>
</dbReference>
<evidence type="ECO:0000256" key="2">
    <source>
        <dbReference type="ARBA" id="ARBA00022884"/>
    </source>
</evidence>
<evidence type="ECO:0000313" key="8">
    <source>
        <dbReference type="RefSeq" id="XP_013390049.1"/>
    </source>
</evidence>
<name>A0A1S3HY95_LINAN</name>
<protein>
    <submittedName>
        <fullName evidence="8">Aminoacyl tRNA synthase complex-interacting multifunctional protein 1 isoform X2</fullName>
    </submittedName>
</protein>
<evidence type="ECO:0000256" key="5">
    <source>
        <dbReference type="SAM" id="MobiDB-lite"/>
    </source>
</evidence>
<feature type="domain" description="TRNA-binding" evidence="6">
    <location>
        <begin position="154"/>
        <end position="242"/>
    </location>
</feature>
<organism evidence="7 8">
    <name type="scientific">Lingula anatina</name>
    <name type="common">Brachiopod</name>
    <name type="synonym">Lingula unguis</name>
    <dbReference type="NCBI Taxonomy" id="7574"/>
    <lineage>
        <taxon>Eukaryota</taxon>
        <taxon>Metazoa</taxon>
        <taxon>Spiralia</taxon>
        <taxon>Lophotrochozoa</taxon>
        <taxon>Brachiopoda</taxon>
        <taxon>Linguliformea</taxon>
        <taxon>Lingulata</taxon>
        <taxon>Lingulida</taxon>
        <taxon>Linguloidea</taxon>
        <taxon>Lingulidae</taxon>
        <taxon>Lingula</taxon>
    </lineage>
</organism>
<evidence type="ECO:0000256" key="3">
    <source>
        <dbReference type="PROSITE-ProRule" id="PRU00209"/>
    </source>
</evidence>
<feature type="compositionally biased region" description="Basic and acidic residues" evidence="5">
    <location>
        <begin position="126"/>
        <end position="141"/>
    </location>
</feature>
<dbReference type="InParanoid" id="A0A1S3HY95"/>
<dbReference type="PANTHER" id="PTHR11586:SF33">
    <property type="entry name" value="AMINOACYL TRNA SYNTHASE COMPLEX-INTERACTING MULTIFUNCTIONAL PROTEIN 1"/>
    <property type="match status" value="1"/>
</dbReference>
<dbReference type="STRING" id="7574.A0A1S3HY95"/>
<evidence type="ECO:0000256" key="4">
    <source>
        <dbReference type="SAM" id="Coils"/>
    </source>
</evidence>
<dbReference type="InterPro" id="IPR051270">
    <property type="entry name" value="Tyrosine-tRNA_ligase_regulator"/>
</dbReference>
<dbReference type="SUPFAM" id="SSF50249">
    <property type="entry name" value="Nucleic acid-binding proteins"/>
    <property type="match status" value="1"/>
</dbReference>
<feature type="region of interest" description="Disordered" evidence="5">
    <location>
        <begin position="78"/>
        <end position="156"/>
    </location>
</feature>
<keyword evidence="1 3" id="KW-0820">tRNA-binding</keyword>
<dbReference type="PROSITE" id="PS50886">
    <property type="entry name" value="TRBD"/>
    <property type="match status" value="1"/>
</dbReference>
<keyword evidence="2 3" id="KW-0694">RNA-binding</keyword>
<dbReference type="RefSeq" id="XP_013390049.1">
    <property type="nucleotide sequence ID" value="XM_013534595.1"/>
</dbReference>
<sequence length="302" mass="32552">MAVPTAVLQRVQQRALQAEQIIATLRQQLQGIKQAAVSQAAQKEEVILRAENAKLRLEVEALKQELISAEIRNGVKQMSLPASGTGKTVTSAAPPSQPTPSAAPPVKTEEKKKGKQAADGSAGEGKPPKEGKKKEKKEGKPKQAPASTPEAPIDVSRLNQKIGRIVSVKQHPDADSLYIEEVDVGEEKNRTILSGLVKHVPIEVPAKMRGVMSEGMIMCASTPEKVEIIDPPPGVVPGDRVTFADYPGEPDAQLNPKKKIWEQIQPDLRVDENGVATYKGCPFKIEGKGICKAPTLRNTPIK</sequence>